<dbReference type="Pfam" id="PF05292">
    <property type="entry name" value="MCD"/>
    <property type="match status" value="1"/>
</dbReference>
<dbReference type="GO" id="GO:0050080">
    <property type="term" value="F:malonyl-CoA decarboxylase activity"/>
    <property type="evidence" value="ECO:0007669"/>
    <property type="project" value="InterPro"/>
</dbReference>
<reference evidence="2" key="1">
    <citation type="submission" date="2021-01" db="EMBL/GenBank/DDBJ databases">
        <authorList>
            <person name="Corre E."/>
            <person name="Pelletier E."/>
            <person name="Niang G."/>
            <person name="Scheremetjew M."/>
            <person name="Finn R."/>
            <person name="Kale V."/>
            <person name="Holt S."/>
            <person name="Cochrane G."/>
            <person name="Meng A."/>
            <person name="Brown T."/>
            <person name="Cohen L."/>
        </authorList>
    </citation>
    <scope>NUCLEOTIDE SEQUENCE</scope>
    <source>
        <strain evidence="2">WS</strain>
    </source>
</reference>
<dbReference type="GO" id="GO:0005759">
    <property type="term" value="C:mitochondrial matrix"/>
    <property type="evidence" value="ECO:0007669"/>
    <property type="project" value="TreeGrafter"/>
</dbReference>
<evidence type="ECO:0000259" key="1">
    <source>
        <dbReference type="Pfam" id="PF05292"/>
    </source>
</evidence>
<feature type="domain" description="Malonyl-CoA decarboxylase C-terminal" evidence="1">
    <location>
        <begin position="227"/>
        <end position="506"/>
    </location>
</feature>
<dbReference type="GO" id="GO:0006633">
    <property type="term" value="P:fatty acid biosynthetic process"/>
    <property type="evidence" value="ECO:0007669"/>
    <property type="project" value="InterPro"/>
</dbReference>
<organism evidence="2">
    <name type="scientific">Percolomonas cosmopolitus</name>
    <dbReference type="NCBI Taxonomy" id="63605"/>
    <lineage>
        <taxon>Eukaryota</taxon>
        <taxon>Discoba</taxon>
        <taxon>Heterolobosea</taxon>
        <taxon>Tetramitia</taxon>
        <taxon>Eutetramitia</taxon>
        <taxon>Percolomonadidae</taxon>
        <taxon>Percolomonas</taxon>
    </lineage>
</organism>
<dbReference type="GO" id="GO:0005782">
    <property type="term" value="C:peroxisomal matrix"/>
    <property type="evidence" value="ECO:0007669"/>
    <property type="project" value="TreeGrafter"/>
</dbReference>
<dbReference type="EMBL" id="HBGD01011211">
    <property type="protein sequence ID" value="CAD9085982.1"/>
    <property type="molecule type" value="Transcribed_RNA"/>
</dbReference>
<dbReference type="Gene3D" id="3.40.630.150">
    <property type="entry name" value="Malonyl-CoA decarboxylase, catalytic domain"/>
    <property type="match status" value="1"/>
</dbReference>
<proteinExistence type="predicted"/>
<dbReference type="InterPro" id="IPR007956">
    <property type="entry name" value="Malonyl_CoA_deC_C"/>
</dbReference>
<name>A0A7S1KUW2_9EUKA</name>
<protein>
    <recommendedName>
        <fullName evidence="1">Malonyl-CoA decarboxylase C-terminal domain-containing protein</fullName>
    </recommendedName>
</protein>
<dbReference type="PANTHER" id="PTHR28641:SF1">
    <property type="entry name" value="MALONYL-COA DECARBOXYLASE, MITOCHONDRIAL"/>
    <property type="match status" value="1"/>
</dbReference>
<dbReference type="PANTHER" id="PTHR28641">
    <property type="match status" value="1"/>
</dbReference>
<dbReference type="AlphaFoldDB" id="A0A7S1KUW2"/>
<sequence>MFPTQKRRIFMLYSHLAPESLLKRTGVDHPSQNLVKASLSSHQRLSQHQLRLYSSDETSSTSGDIIQELKNHVSGFLPMSLVEKFIKGYRALPPYKTHIAPESTPRAQFLIRLAQEYPFSTEETKLVTSEKGTERNPDNVSISDLYYLFEEIFSKNVTYPRSPNPLPEEPDPLQFLLHLRQDVLLITGDLKKGDRTNGGVALEVSLRSLNLLDASLKSLFSRYFDSSFLKLNRLTMMSPSIIFQRIINKERVHPFRGEGWLDIQQRIGPARRLFYFESECSSLPLAFVQVALFPQIATNMNQILGDTPSLRSEKEATCAIFYSISAAEPGLRGIELGNPLIKQSASQLRRELPNLRQFYTLSPIPGFLSWLEKNLKAKPSGTLTNQECASIEKYFPENKASCTVAEIVKKARATSRSAECDEKSILKQIRQSPHLEDLWRPIFMRLCAQYLLTEKRENYQGFCAMDPVTNFHVRNGARVAQLNWCGDMSTERVRQSFGIMVNYQYEFDHIDARNKAYMENGQVDVDETRMRKWITE</sequence>
<accession>A0A7S1KUW2</accession>
<dbReference type="InterPro" id="IPR042303">
    <property type="entry name" value="Malonyl_CoA_deC_C_sf"/>
</dbReference>
<dbReference type="GO" id="GO:0006085">
    <property type="term" value="P:acetyl-CoA biosynthetic process"/>
    <property type="evidence" value="ECO:0007669"/>
    <property type="project" value="TreeGrafter"/>
</dbReference>
<gene>
    <name evidence="2" type="ORF">PCOS0759_LOCUS9236</name>
</gene>
<dbReference type="InterPro" id="IPR038917">
    <property type="entry name" value="Malonyl_CoA_deC"/>
</dbReference>
<evidence type="ECO:0000313" key="2">
    <source>
        <dbReference type="EMBL" id="CAD9085982.1"/>
    </source>
</evidence>
<dbReference type="GO" id="GO:2001294">
    <property type="term" value="P:malonyl-CoA catabolic process"/>
    <property type="evidence" value="ECO:0007669"/>
    <property type="project" value="TreeGrafter"/>
</dbReference>